<reference evidence="1" key="1">
    <citation type="journal article" date="2011" name="PLoS Biol.">
        <title>Gene gain and loss during evolution of obligate parasitism in the white rust pathogen of Arabidopsis thaliana.</title>
        <authorList>
            <person name="Kemen E."/>
            <person name="Gardiner A."/>
            <person name="Schultz-Larsen T."/>
            <person name="Kemen A.C."/>
            <person name="Balmuth A.L."/>
            <person name="Robert-Seilaniantz A."/>
            <person name="Bailey K."/>
            <person name="Holub E."/>
            <person name="Studholme D.J."/>
            <person name="Maclean D."/>
            <person name="Jones J.D."/>
        </authorList>
    </citation>
    <scope>NUCLEOTIDE SEQUENCE</scope>
</reference>
<protein>
    <submittedName>
        <fullName evidence="1">AlNc14C9G1128 protein</fullName>
    </submittedName>
</protein>
<organism evidence="1">
    <name type="scientific">Albugo laibachii Nc14</name>
    <dbReference type="NCBI Taxonomy" id="890382"/>
    <lineage>
        <taxon>Eukaryota</taxon>
        <taxon>Sar</taxon>
        <taxon>Stramenopiles</taxon>
        <taxon>Oomycota</taxon>
        <taxon>Peronosporomycetes</taxon>
        <taxon>Albuginales</taxon>
        <taxon>Albuginaceae</taxon>
        <taxon>Albugo</taxon>
    </lineage>
</organism>
<dbReference type="EMBL" id="FR824054">
    <property type="protein sequence ID" value="CCA15135.1"/>
    <property type="molecule type" value="Genomic_DNA"/>
</dbReference>
<accession>F0W253</accession>
<name>F0W253_9STRA</name>
<sequence>MRFQTDRNDQVSQRYSTVSPIREIMLARFGRGILVNSKCKECPSAPTACSTGKDLSCEREIERNRFYGDASHILLHKYPLHSTSLYLLTL</sequence>
<dbReference type="HOGENOM" id="CLU_2445357_0_0_1"/>
<proteinExistence type="predicted"/>
<evidence type="ECO:0000313" key="1">
    <source>
        <dbReference type="EMBL" id="CCA15135.1"/>
    </source>
</evidence>
<reference evidence="1" key="2">
    <citation type="submission" date="2011-02" db="EMBL/GenBank/DDBJ databases">
        <authorList>
            <person name="MacLean D."/>
        </authorList>
    </citation>
    <scope>NUCLEOTIDE SEQUENCE</scope>
</reference>
<dbReference type="AlphaFoldDB" id="F0W253"/>
<gene>
    <name evidence="1" type="primary">AlNc14C9G1128</name>
    <name evidence="1" type="ORF">ALNC14_012780</name>
</gene>